<feature type="compositionally biased region" description="Basic residues" evidence="1">
    <location>
        <begin position="360"/>
        <end position="369"/>
    </location>
</feature>
<feature type="compositionally biased region" description="Low complexity" evidence="1">
    <location>
        <begin position="255"/>
        <end position="282"/>
    </location>
</feature>
<evidence type="ECO:0000256" key="1">
    <source>
        <dbReference type="SAM" id="MobiDB-lite"/>
    </source>
</evidence>
<protein>
    <submittedName>
        <fullName evidence="2">Uncharacterized protein</fullName>
    </submittedName>
</protein>
<gene>
    <name evidence="2" type="ORF">CC86DRAFT_459326</name>
</gene>
<name>A0A6A6ZLF5_9PLEO</name>
<feature type="compositionally biased region" description="Acidic residues" evidence="1">
    <location>
        <begin position="330"/>
        <end position="353"/>
    </location>
</feature>
<dbReference type="AlphaFoldDB" id="A0A6A6ZLF5"/>
<accession>A0A6A6ZLF5</accession>
<dbReference type="EMBL" id="MU006238">
    <property type="protein sequence ID" value="KAF2821164.1"/>
    <property type="molecule type" value="Genomic_DNA"/>
</dbReference>
<feature type="region of interest" description="Disordered" evidence="1">
    <location>
        <begin position="239"/>
        <end position="369"/>
    </location>
</feature>
<sequence length="369" mass="40664">MLQRLFCASVTQVPCCSLFSVLVSTVCLRSLIVKTSSDQSLIALHFPLHFILILVRNHHASHTLITDIAAQFNLGPNGAVTPKPGVLGHPHRGYMHRPKYYEESCSGGSDGLGRDHERLLADLLRRRQAGMFGGQHPGLGGMGGHHPGLGRMGGHPPPFMGGQGMHPMMGRPGFPPPMGMVPSMGMGMSMGMPPGMGMGMGMGMPRGTGMGMHPGMGMGMGMGPGIGMGMGMGMGPSRSPFLHSPFGHGGPGPPRAHFFPPNRHAHSPFSHSHSRQSPFSSRRMFDDDDDYDDDYRMPSRHRHSRQMRGGFRFASRNPARRRGYRPGMLDESDDDFDEYEDYDENFEDEDDYESYVPRRSPQRRWRGGY</sequence>
<evidence type="ECO:0000313" key="3">
    <source>
        <dbReference type="Proteomes" id="UP000799424"/>
    </source>
</evidence>
<reference evidence="2" key="1">
    <citation type="journal article" date="2020" name="Stud. Mycol.">
        <title>101 Dothideomycetes genomes: a test case for predicting lifestyles and emergence of pathogens.</title>
        <authorList>
            <person name="Haridas S."/>
            <person name="Albert R."/>
            <person name="Binder M."/>
            <person name="Bloem J."/>
            <person name="Labutti K."/>
            <person name="Salamov A."/>
            <person name="Andreopoulos B."/>
            <person name="Baker S."/>
            <person name="Barry K."/>
            <person name="Bills G."/>
            <person name="Bluhm B."/>
            <person name="Cannon C."/>
            <person name="Castanera R."/>
            <person name="Culley D."/>
            <person name="Daum C."/>
            <person name="Ezra D."/>
            <person name="Gonzalez J."/>
            <person name="Henrissat B."/>
            <person name="Kuo A."/>
            <person name="Liang C."/>
            <person name="Lipzen A."/>
            <person name="Lutzoni F."/>
            <person name="Magnuson J."/>
            <person name="Mondo S."/>
            <person name="Nolan M."/>
            <person name="Ohm R."/>
            <person name="Pangilinan J."/>
            <person name="Park H.-J."/>
            <person name="Ramirez L."/>
            <person name="Alfaro M."/>
            <person name="Sun H."/>
            <person name="Tritt A."/>
            <person name="Yoshinaga Y."/>
            <person name="Zwiers L.-H."/>
            <person name="Turgeon B."/>
            <person name="Goodwin S."/>
            <person name="Spatafora J."/>
            <person name="Crous P."/>
            <person name="Grigoriev I."/>
        </authorList>
    </citation>
    <scope>NUCLEOTIDE SEQUENCE</scope>
    <source>
        <strain evidence="2">CBS 113818</strain>
    </source>
</reference>
<proteinExistence type="predicted"/>
<organism evidence="2 3">
    <name type="scientific">Ophiobolus disseminans</name>
    <dbReference type="NCBI Taxonomy" id="1469910"/>
    <lineage>
        <taxon>Eukaryota</taxon>
        <taxon>Fungi</taxon>
        <taxon>Dikarya</taxon>
        <taxon>Ascomycota</taxon>
        <taxon>Pezizomycotina</taxon>
        <taxon>Dothideomycetes</taxon>
        <taxon>Pleosporomycetidae</taxon>
        <taxon>Pleosporales</taxon>
        <taxon>Pleosporineae</taxon>
        <taxon>Phaeosphaeriaceae</taxon>
        <taxon>Ophiobolus</taxon>
    </lineage>
</organism>
<evidence type="ECO:0000313" key="2">
    <source>
        <dbReference type="EMBL" id="KAF2821164.1"/>
    </source>
</evidence>
<dbReference type="Proteomes" id="UP000799424">
    <property type="component" value="Unassembled WGS sequence"/>
</dbReference>
<keyword evidence="3" id="KW-1185">Reference proteome</keyword>